<accession>A0A7J7J5X3</accession>
<evidence type="ECO:0000256" key="1">
    <source>
        <dbReference type="SAM" id="Phobius"/>
    </source>
</evidence>
<keyword evidence="1" id="KW-0472">Membrane</keyword>
<evidence type="ECO:0000313" key="2">
    <source>
        <dbReference type="EMBL" id="KAF6020838.1"/>
    </source>
</evidence>
<gene>
    <name evidence="2" type="ORF">EB796_020875</name>
</gene>
<evidence type="ECO:0000313" key="3">
    <source>
        <dbReference type="Proteomes" id="UP000593567"/>
    </source>
</evidence>
<name>A0A7J7J5X3_BUGNE</name>
<reference evidence="2" key="1">
    <citation type="submission" date="2020-06" db="EMBL/GenBank/DDBJ databases">
        <title>Draft genome of Bugula neritina, a colonial animal packing powerful symbionts and potential medicines.</title>
        <authorList>
            <person name="Rayko M."/>
        </authorList>
    </citation>
    <scope>NUCLEOTIDE SEQUENCE [LARGE SCALE GENOMIC DNA]</scope>
    <source>
        <strain evidence="2">Kwan_BN1</strain>
    </source>
</reference>
<keyword evidence="3" id="KW-1185">Reference proteome</keyword>
<dbReference type="Proteomes" id="UP000593567">
    <property type="component" value="Unassembled WGS sequence"/>
</dbReference>
<sequence length="104" mass="11681">MWGWWLYRPLNCEAFYQLFTSPIYPSGVAWTNRYIILTATGVMIPSIAFGIADISFLPTIGHFVEILGIGVTATFFLEYGLIICLLPTIVQSMACTRGDRLLKL</sequence>
<organism evidence="2 3">
    <name type="scientific">Bugula neritina</name>
    <name type="common">Brown bryozoan</name>
    <name type="synonym">Sertularia neritina</name>
    <dbReference type="NCBI Taxonomy" id="10212"/>
    <lineage>
        <taxon>Eukaryota</taxon>
        <taxon>Metazoa</taxon>
        <taxon>Spiralia</taxon>
        <taxon>Lophotrochozoa</taxon>
        <taxon>Bryozoa</taxon>
        <taxon>Gymnolaemata</taxon>
        <taxon>Cheilostomatida</taxon>
        <taxon>Flustrina</taxon>
        <taxon>Buguloidea</taxon>
        <taxon>Bugulidae</taxon>
        <taxon>Bugula</taxon>
    </lineage>
</organism>
<protein>
    <submittedName>
        <fullName evidence="2">Uncharacterized protein</fullName>
    </submittedName>
</protein>
<feature type="transmembrane region" description="Helical" evidence="1">
    <location>
        <begin position="34"/>
        <end position="54"/>
    </location>
</feature>
<proteinExistence type="predicted"/>
<keyword evidence="1" id="KW-1133">Transmembrane helix</keyword>
<feature type="transmembrane region" description="Helical" evidence="1">
    <location>
        <begin position="66"/>
        <end position="90"/>
    </location>
</feature>
<keyword evidence="1" id="KW-0812">Transmembrane</keyword>
<dbReference type="EMBL" id="VXIV02003143">
    <property type="protein sequence ID" value="KAF6020838.1"/>
    <property type="molecule type" value="Genomic_DNA"/>
</dbReference>
<dbReference type="AlphaFoldDB" id="A0A7J7J5X3"/>
<dbReference type="OrthoDB" id="546893at2759"/>
<comment type="caution">
    <text evidence="2">The sequence shown here is derived from an EMBL/GenBank/DDBJ whole genome shotgun (WGS) entry which is preliminary data.</text>
</comment>